<dbReference type="SMART" id="SM00257">
    <property type="entry name" value="LysM"/>
    <property type="match status" value="3"/>
</dbReference>
<dbReference type="CDD" id="cd00118">
    <property type="entry name" value="LysM"/>
    <property type="match status" value="3"/>
</dbReference>
<dbReference type="Proteomes" id="UP000199595">
    <property type="component" value="Unassembled WGS sequence"/>
</dbReference>
<dbReference type="GO" id="GO:0008932">
    <property type="term" value="F:lytic endotransglycosylase activity"/>
    <property type="evidence" value="ECO:0007669"/>
    <property type="project" value="TreeGrafter"/>
</dbReference>
<dbReference type="Pfam" id="PF01476">
    <property type="entry name" value="LysM"/>
    <property type="match status" value="3"/>
</dbReference>
<dbReference type="SUPFAM" id="SSF53822">
    <property type="entry name" value="Periplasmic binding protein-like I"/>
    <property type="match status" value="1"/>
</dbReference>
<feature type="domain" description="LysM" evidence="2">
    <location>
        <begin position="25"/>
        <end position="68"/>
    </location>
</feature>
<dbReference type="PROSITE" id="PS51257">
    <property type="entry name" value="PROKAR_LIPOPROTEIN"/>
    <property type="match status" value="1"/>
</dbReference>
<dbReference type="PANTHER" id="PTHR33734">
    <property type="entry name" value="LYSM DOMAIN-CONTAINING GPI-ANCHORED PROTEIN 2"/>
    <property type="match status" value="1"/>
</dbReference>
<evidence type="ECO:0000313" key="3">
    <source>
        <dbReference type="EMBL" id="SDX38202.1"/>
    </source>
</evidence>
<gene>
    <name evidence="3" type="ORF">SAMN05444411_10548</name>
</gene>
<dbReference type="AlphaFoldDB" id="A0A1H3B8B9"/>
<dbReference type="PANTHER" id="PTHR33734:SF22">
    <property type="entry name" value="MEMBRANE-BOUND LYTIC MUREIN TRANSGLYCOSYLASE D"/>
    <property type="match status" value="1"/>
</dbReference>
<evidence type="ECO:0000259" key="2">
    <source>
        <dbReference type="PROSITE" id="PS51782"/>
    </source>
</evidence>
<organism evidence="3 4">
    <name type="scientific">Lutibacter oricola</name>
    <dbReference type="NCBI Taxonomy" id="762486"/>
    <lineage>
        <taxon>Bacteria</taxon>
        <taxon>Pseudomonadati</taxon>
        <taxon>Bacteroidota</taxon>
        <taxon>Flavobacteriia</taxon>
        <taxon>Flavobacteriales</taxon>
        <taxon>Flavobacteriaceae</taxon>
        <taxon>Lutibacter</taxon>
    </lineage>
</organism>
<sequence length="581" mass="65730">MNRIRFIIVVLLISSISCAQQKKYISYTVKKGETIKAIAKDYNMSTKDLLRLNPDVSRKPRANTVIIVPNKNYGKKVIDVKPVKVAEGVHVVKAKETFYGISKQYGISIEELKKANNGLVEGLKPGMHLTIPKPIQIAVDNSKYQVHAVVKDDTIYNLTKRYAVTEAELLKLNPTLSEGLKLGMVLRIKPLTNQDDVELDSINSDVPKLFVENIDASKTINVVLMLPYQINKMKDSLSRNSFNRSNSLVNISTDFHLGAQMAIDSLKSRGVNVHLDYFDTENSPYKLQSIVSNNNFDNVDVVIGPLFYKNALWVAKNVKAPVIAPMYSSKQNTLKHSNLIKSAPDKDHVDEHLIAYLKENYKGENVIVINDGKKASQTRLWRTVNEFKKFDSIQTISVVKPLQRKDKKQNLVINNAKLIEKFSDKANNWIILVSDENETTASAINSLKTFESEKHTIKLFAFNKGRNFDKIDNVLLGNLNFTYPSVDFLSLENTAVKSFYNKYRSKNSSVPTKYALKGFDITYDAVMRLVSFDSLEEGLKAGESRRLTSMFRFDKKILGAFENNGVHLIQYNKELSPVVLE</sequence>
<feature type="domain" description="LysM" evidence="2">
    <location>
        <begin position="88"/>
        <end position="131"/>
    </location>
</feature>
<dbReference type="OrthoDB" id="2149800at2"/>
<dbReference type="InterPro" id="IPR018392">
    <property type="entry name" value="LysM"/>
</dbReference>
<feature type="signal peptide" evidence="1">
    <location>
        <begin position="1"/>
        <end position="19"/>
    </location>
</feature>
<name>A0A1H3B8B9_9FLAO</name>
<dbReference type="InterPro" id="IPR036779">
    <property type="entry name" value="LysM_dom_sf"/>
</dbReference>
<proteinExistence type="predicted"/>
<dbReference type="Gene3D" id="3.40.50.2300">
    <property type="match status" value="2"/>
</dbReference>
<feature type="domain" description="LysM" evidence="2">
    <location>
        <begin position="145"/>
        <end position="188"/>
    </location>
</feature>
<dbReference type="InterPro" id="IPR028082">
    <property type="entry name" value="Peripla_BP_I"/>
</dbReference>
<dbReference type="PROSITE" id="PS51782">
    <property type="entry name" value="LYSM"/>
    <property type="match status" value="3"/>
</dbReference>
<evidence type="ECO:0000313" key="4">
    <source>
        <dbReference type="Proteomes" id="UP000199595"/>
    </source>
</evidence>
<reference evidence="4" key="1">
    <citation type="submission" date="2016-10" db="EMBL/GenBank/DDBJ databases">
        <authorList>
            <person name="Varghese N."/>
            <person name="Submissions S."/>
        </authorList>
    </citation>
    <scope>NUCLEOTIDE SEQUENCE [LARGE SCALE GENOMIC DNA]</scope>
    <source>
        <strain evidence="4">DSM 24956</strain>
    </source>
</reference>
<dbReference type="Gene3D" id="3.10.350.10">
    <property type="entry name" value="LysM domain"/>
    <property type="match status" value="3"/>
</dbReference>
<dbReference type="STRING" id="762486.SAMN05444411_10548"/>
<dbReference type="RefSeq" id="WP_090123218.1">
    <property type="nucleotide sequence ID" value="NZ_FNNJ01000005.1"/>
</dbReference>
<evidence type="ECO:0000256" key="1">
    <source>
        <dbReference type="SAM" id="SignalP"/>
    </source>
</evidence>
<accession>A0A1H3B8B9</accession>
<dbReference type="SUPFAM" id="SSF54106">
    <property type="entry name" value="LysM domain"/>
    <property type="match status" value="3"/>
</dbReference>
<protein>
    <submittedName>
        <fullName evidence="3">Amino acid/amide ABC transporter substrate-binding protein, HAAT family</fullName>
    </submittedName>
</protein>
<feature type="chain" id="PRO_5011547117" evidence="1">
    <location>
        <begin position="20"/>
        <end position="581"/>
    </location>
</feature>
<keyword evidence="4" id="KW-1185">Reference proteome</keyword>
<keyword evidence="1" id="KW-0732">Signal</keyword>
<dbReference type="EMBL" id="FNNJ01000005">
    <property type="protein sequence ID" value="SDX38202.1"/>
    <property type="molecule type" value="Genomic_DNA"/>
</dbReference>